<evidence type="ECO:0000313" key="3">
    <source>
        <dbReference type="EMBL" id="RGI83898.1"/>
    </source>
</evidence>
<dbReference type="InterPro" id="IPR036388">
    <property type="entry name" value="WH-like_DNA-bd_sf"/>
</dbReference>
<dbReference type="EMBL" id="QSOE01000088">
    <property type="protein sequence ID" value="RGI83898.1"/>
    <property type="molecule type" value="Genomic_DNA"/>
</dbReference>
<proteinExistence type="predicted"/>
<dbReference type="InterPro" id="IPR036390">
    <property type="entry name" value="WH_DNA-bd_sf"/>
</dbReference>
<feature type="domain" description="Replication initiator A N-terminal" evidence="2">
    <location>
        <begin position="15"/>
        <end position="90"/>
    </location>
</feature>
<dbReference type="RefSeq" id="WP_117983110.1">
    <property type="nucleotide sequence ID" value="NZ_QSOE01000088.1"/>
</dbReference>
<feature type="region of interest" description="Disordered" evidence="1">
    <location>
        <begin position="132"/>
        <end position="166"/>
    </location>
</feature>
<feature type="compositionally biased region" description="Basic and acidic residues" evidence="1">
    <location>
        <begin position="132"/>
        <end position="148"/>
    </location>
</feature>
<dbReference type="InterPro" id="IPR010724">
    <property type="entry name" value="RepA_N"/>
</dbReference>
<protein>
    <recommendedName>
        <fullName evidence="2">Replication initiator A N-terminal domain-containing protein</fullName>
    </recommendedName>
</protein>
<organism evidence="3 4">
    <name type="scientific">Anaerobutyricum hallii</name>
    <dbReference type="NCBI Taxonomy" id="39488"/>
    <lineage>
        <taxon>Bacteria</taxon>
        <taxon>Bacillati</taxon>
        <taxon>Bacillota</taxon>
        <taxon>Clostridia</taxon>
        <taxon>Lachnospirales</taxon>
        <taxon>Lachnospiraceae</taxon>
        <taxon>Anaerobutyricum</taxon>
    </lineage>
</organism>
<dbReference type="Gene3D" id="1.10.10.10">
    <property type="entry name" value="Winged helix-like DNA-binding domain superfamily/Winged helix DNA-binding domain"/>
    <property type="match status" value="1"/>
</dbReference>
<evidence type="ECO:0000259" key="2">
    <source>
        <dbReference type="Pfam" id="PF06970"/>
    </source>
</evidence>
<comment type="caution">
    <text evidence="3">The sequence shown here is derived from an EMBL/GenBank/DDBJ whole genome shotgun (WGS) entry which is preliminary data.</text>
</comment>
<name>A0A374NH55_9FIRM</name>
<reference evidence="3 4" key="1">
    <citation type="submission" date="2018-08" db="EMBL/GenBank/DDBJ databases">
        <title>A genome reference for cultivated species of the human gut microbiota.</title>
        <authorList>
            <person name="Zou Y."/>
            <person name="Xue W."/>
            <person name="Luo G."/>
        </authorList>
    </citation>
    <scope>NUCLEOTIDE SEQUENCE [LARGE SCALE GENOMIC DNA]</scope>
    <source>
        <strain evidence="3 4">TM10-1AC</strain>
    </source>
</reference>
<gene>
    <name evidence="3" type="ORF">DXD91_11480</name>
</gene>
<dbReference type="AlphaFoldDB" id="A0A374NH55"/>
<accession>A0A374NH55</accession>
<evidence type="ECO:0000256" key="1">
    <source>
        <dbReference type="SAM" id="MobiDB-lite"/>
    </source>
</evidence>
<sequence>MRLDYFYNTEGANFRFYQIPALLLEEEEYRGISDTAKILYGVLLSRLALSRKNSWIEKDTGRLYITYNLKQLVEKLGRSDRTISKAMKQLSEVGLIEKKKRGQGKPDIIYVMNFTAVHKEGAKEIVPEEQMKQDSHMDKMQGNTREETIAETSVTGKEAKRGDSRSEEITILKAKRLRFQKRKSYLQNI</sequence>
<feature type="compositionally biased region" description="Basic and acidic residues" evidence="1">
    <location>
        <begin position="157"/>
        <end position="166"/>
    </location>
</feature>
<dbReference type="SUPFAM" id="SSF46785">
    <property type="entry name" value="Winged helix' DNA-binding domain"/>
    <property type="match status" value="1"/>
</dbReference>
<dbReference type="Proteomes" id="UP000262524">
    <property type="component" value="Unassembled WGS sequence"/>
</dbReference>
<dbReference type="Pfam" id="PF06970">
    <property type="entry name" value="RepA_N"/>
    <property type="match status" value="1"/>
</dbReference>
<evidence type="ECO:0000313" key="4">
    <source>
        <dbReference type="Proteomes" id="UP000262524"/>
    </source>
</evidence>